<dbReference type="EMBL" id="CAUYUJ010018170">
    <property type="protein sequence ID" value="CAK0881242.1"/>
    <property type="molecule type" value="Genomic_DNA"/>
</dbReference>
<accession>A0ABN9W906</accession>
<evidence type="ECO:0000313" key="3">
    <source>
        <dbReference type="EMBL" id="CAK0881242.1"/>
    </source>
</evidence>
<proteinExistence type="inferred from homology"/>
<dbReference type="Proteomes" id="UP001189429">
    <property type="component" value="Unassembled WGS sequence"/>
</dbReference>
<comment type="caution">
    <text evidence="3">The sequence shown here is derived from an EMBL/GenBank/DDBJ whole genome shotgun (WGS) entry which is preliminary data.</text>
</comment>
<dbReference type="PANTHER" id="PTHR11528">
    <property type="entry name" value="HEAT SHOCK PROTEIN 90 FAMILY MEMBER"/>
    <property type="match status" value="1"/>
</dbReference>
<name>A0ABN9W906_9DINO</name>
<dbReference type="InterPro" id="IPR020568">
    <property type="entry name" value="Ribosomal_Su5_D2-typ_SF"/>
</dbReference>
<comment type="similarity">
    <text evidence="1">Belongs to the heat shock protein 90 family.</text>
</comment>
<dbReference type="Gene3D" id="3.40.50.11260">
    <property type="match status" value="1"/>
</dbReference>
<gene>
    <name evidence="3" type="ORF">PCOR1329_LOCUS64156</name>
</gene>
<dbReference type="Pfam" id="PF00183">
    <property type="entry name" value="HSP90"/>
    <property type="match status" value="1"/>
</dbReference>
<reference evidence="3" key="1">
    <citation type="submission" date="2023-10" db="EMBL/GenBank/DDBJ databases">
        <authorList>
            <person name="Chen Y."/>
            <person name="Shah S."/>
            <person name="Dougan E. K."/>
            <person name="Thang M."/>
            <person name="Chan C."/>
        </authorList>
    </citation>
    <scope>NUCLEOTIDE SEQUENCE [LARGE SCALE GENOMIC DNA]</scope>
</reference>
<evidence type="ECO:0000256" key="2">
    <source>
        <dbReference type="ARBA" id="ARBA00023186"/>
    </source>
</evidence>
<keyword evidence="2" id="KW-0143">Chaperone</keyword>
<keyword evidence="4" id="KW-1185">Reference proteome</keyword>
<organism evidence="3 4">
    <name type="scientific">Prorocentrum cordatum</name>
    <dbReference type="NCBI Taxonomy" id="2364126"/>
    <lineage>
        <taxon>Eukaryota</taxon>
        <taxon>Sar</taxon>
        <taxon>Alveolata</taxon>
        <taxon>Dinophyceae</taxon>
        <taxon>Prorocentrales</taxon>
        <taxon>Prorocentraceae</taxon>
        <taxon>Prorocentrum</taxon>
    </lineage>
</organism>
<dbReference type="SUPFAM" id="SSF54211">
    <property type="entry name" value="Ribosomal protein S5 domain 2-like"/>
    <property type="match status" value="1"/>
</dbReference>
<dbReference type="InterPro" id="IPR001404">
    <property type="entry name" value="Hsp90_fam"/>
</dbReference>
<evidence type="ECO:0000313" key="4">
    <source>
        <dbReference type="Proteomes" id="UP001189429"/>
    </source>
</evidence>
<protein>
    <submittedName>
        <fullName evidence="3">Uncharacterized protein</fullName>
    </submittedName>
</protein>
<sequence>MAADVHSAIAEEADGTCVVTNRLKVAELMRYHTSNTGDDTDSLKEHVARMQEGQDDIYYITGKSTADMPASPGLDLLRKRGLEVLYITDSSYEYFVQQLEKFNGERLVAVEQNGLELVSEDAGTLLGHGGRVASWADAEFGSGDERHDAADDVEAQSVQNQHRGASADELMEGMRVAVVEELSRKGRGKRVRVPVGLVGSVVHVDSPAENAIIQWDDPTRLRGIGALGHAACAMEEAEGIERTEPWQLVCSVVPRRGPRSALLDSLRLSCWASGRGVAGVGFRPWGDG</sequence>
<evidence type="ECO:0000256" key="1">
    <source>
        <dbReference type="ARBA" id="ARBA00008239"/>
    </source>
</evidence>